<organism evidence="1 2">
    <name type="scientific">Hevea brasiliensis</name>
    <name type="common">Para rubber tree</name>
    <name type="synonym">Siphonia brasiliensis</name>
    <dbReference type="NCBI Taxonomy" id="3981"/>
    <lineage>
        <taxon>Eukaryota</taxon>
        <taxon>Viridiplantae</taxon>
        <taxon>Streptophyta</taxon>
        <taxon>Embryophyta</taxon>
        <taxon>Tracheophyta</taxon>
        <taxon>Spermatophyta</taxon>
        <taxon>Magnoliopsida</taxon>
        <taxon>eudicotyledons</taxon>
        <taxon>Gunneridae</taxon>
        <taxon>Pentapetalae</taxon>
        <taxon>rosids</taxon>
        <taxon>fabids</taxon>
        <taxon>Malpighiales</taxon>
        <taxon>Euphorbiaceae</taxon>
        <taxon>Crotonoideae</taxon>
        <taxon>Micrandreae</taxon>
        <taxon>Hevea</taxon>
    </lineage>
</organism>
<evidence type="ECO:0000313" key="1">
    <source>
        <dbReference type="EMBL" id="KAJ9132834.1"/>
    </source>
</evidence>
<protein>
    <submittedName>
        <fullName evidence="1">Uncharacterized protein</fullName>
    </submittedName>
</protein>
<proteinExistence type="predicted"/>
<accession>A0ABQ9KD36</accession>
<gene>
    <name evidence="1" type="ORF">P3X46_033663</name>
</gene>
<reference evidence="1 2" key="1">
    <citation type="journal article" date="2023" name="Plant Biotechnol. J.">
        <title>Chromosome-level wild Hevea brasiliensis genome provides new tools for genomic-assisted breeding and valuable loci to elevate rubber yield.</title>
        <authorList>
            <person name="Cheng H."/>
            <person name="Song X."/>
            <person name="Hu Y."/>
            <person name="Wu T."/>
            <person name="Yang Q."/>
            <person name="An Z."/>
            <person name="Feng S."/>
            <person name="Deng Z."/>
            <person name="Wu W."/>
            <person name="Zeng X."/>
            <person name="Tu M."/>
            <person name="Wang X."/>
            <person name="Huang H."/>
        </authorList>
    </citation>
    <scope>NUCLEOTIDE SEQUENCE [LARGE SCALE GENOMIC DNA]</scope>
    <source>
        <strain evidence="1">MT/VB/25A 57/8</strain>
    </source>
</reference>
<keyword evidence="2" id="KW-1185">Reference proteome</keyword>
<evidence type="ECO:0000313" key="2">
    <source>
        <dbReference type="Proteomes" id="UP001174677"/>
    </source>
</evidence>
<dbReference type="Proteomes" id="UP001174677">
    <property type="component" value="Unassembled WGS sequence"/>
</dbReference>
<dbReference type="EMBL" id="JARPOI010000019">
    <property type="protein sequence ID" value="KAJ9132834.1"/>
    <property type="molecule type" value="Genomic_DNA"/>
</dbReference>
<name>A0ABQ9KD36_HEVBR</name>
<sequence length="58" mass="6500">MLALSEAYSILESELTFLPDDADAGSRPPYTLLSKSSQVLIHDREFNCWQILHLFGGC</sequence>
<comment type="caution">
    <text evidence="1">The sequence shown here is derived from an EMBL/GenBank/DDBJ whole genome shotgun (WGS) entry which is preliminary data.</text>
</comment>